<sequence>MDTERGAASSQGAASSAPTVVNCGDAARDSNWAGLDRIRQRTTQEPVGALLAAPRLAIPIRLMRPGLLAPDACCFGYAAVS</sequence>
<organism evidence="2 3">
    <name type="scientific">Nitrolancea hollandica Lb</name>
    <dbReference type="NCBI Taxonomy" id="1129897"/>
    <lineage>
        <taxon>Bacteria</taxon>
        <taxon>Pseudomonadati</taxon>
        <taxon>Thermomicrobiota</taxon>
        <taxon>Thermomicrobia</taxon>
        <taxon>Sphaerobacterales</taxon>
        <taxon>Sphaerobacterineae</taxon>
        <taxon>Sphaerobacteraceae</taxon>
        <taxon>Nitrolancea</taxon>
    </lineage>
</organism>
<dbReference type="EMBL" id="CAGS01000145">
    <property type="protein sequence ID" value="CCF83426.1"/>
    <property type="molecule type" value="Genomic_DNA"/>
</dbReference>
<evidence type="ECO:0000313" key="2">
    <source>
        <dbReference type="EMBL" id="CCF83426.1"/>
    </source>
</evidence>
<feature type="region of interest" description="Disordered" evidence="1">
    <location>
        <begin position="1"/>
        <end position="22"/>
    </location>
</feature>
<feature type="compositionally biased region" description="Low complexity" evidence="1">
    <location>
        <begin position="1"/>
        <end position="17"/>
    </location>
</feature>
<protein>
    <submittedName>
        <fullName evidence="2">Uncharacterized protein</fullName>
    </submittedName>
</protein>
<name>I4EFG4_9BACT</name>
<dbReference type="RefSeq" id="WP_008476579.1">
    <property type="nucleotide sequence ID" value="NZ_CAGS01000145.1"/>
</dbReference>
<evidence type="ECO:0000313" key="3">
    <source>
        <dbReference type="Proteomes" id="UP000004221"/>
    </source>
</evidence>
<dbReference type="AlphaFoldDB" id="I4EFG4"/>
<reference evidence="2 3" key="1">
    <citation type="journal article" date="2012" name="ISME J.">
        <title>Nitrification expanded: discovery, physiology and genomics of a nitrite-oxidizing bacterium from the phylum Chloroflexi.</title>
        <authorList>
            <person name="Sorokin D.Y."/>
            <person name="Lucker S."/>
            <person name="Vejmelkova D."/>
            <person name="Kostrikina N.A."/>
            <person name="Kleerebezem R."/>
            <person name="Rijpstra W.I."/>
            <person name="Damste J.S."/>
            <person name="Le Paslier D."/>
            <person name="Muyzer G."/>
            <person name="Wagner M."/>
            <person name="van Loosdrecht M.C."/>
            <person name="Daims H."/>
        </authorList>
    </citation>
    <scope>NUCLEOTIDE SEQUENCE [LARGE SCALE GENOMIC DNA]</scope>
    <source>
        <strain evidence="3">none</strain>
    </source>
</reference>
<comment type="caution">
    <text evidence="2">The sequence shown here is derived from an EMBL/GenBank/DDBJ whole genome shotgun (WGS) entry which is preliminary data.</text>
</comment>
<evidence type="ECO:0000256" key="1">
    <source>
        <dbReference type="SAM" id="MobiDB-lite"/>
    </source>
</evidence>
<dbReference type="Proteomes" id="UP000004221">
    <property type="component" value="Unassembled WGS sequence"/>
</dbReference>
<gene>
    <name evidence="2" type="ORF">NITHO_2290004</name>
</gene>
<keyword evidence="3" id="KW-1185">Reference proteome</keyword>
<accession>I4EFG4</accession>
<proteinExistence type="predicted"/>